<dbReference type="OrthoDB" id="9780944at2"/>
<accession>A0A6I5ZV83</accession>
<gene>
    <name evidence="1" type="ORF">MGLY_29410</name>
</gene>
<evidence type="ECO:0000313" key="1">
    <source>
        <dbReference type="EMBL" id="QGP93528.1"/>
    </source>
</evidence>
<keyword evidence="2" id="KW-1185">Reference proteome</keyword>
<dbReference type="AlphaFoldDB" id="A0A6I5ZV83"/>
<evidence type="ECO:0008006" key="3">
    <source>
        <dbReference type="Google" id="ProtNLM"/>
    </source>
</evidence>
<dbReference type="EMBL" id="CP046244">
    <property type="protein sequence ID" value="QGP93528.1"/>
    <property type="molecule type" value="Genomic_DNA"/>
</dbReference>
<reference evidence="1 2" key="1">
    <citation type="submission" date="2019-11" db="EMBL/GenBank/DDBJ databases">
        <title>Genome sequence of Moorella glycerini DSM11254.</title>
        <authorList>
            <person name="Poehlein A."/>
            <person name="Boeer T."/>
            <person name="Daniel R."/>
        </authorList>
    </citation>
    <scope>NUCLEOTIDE SEQUENCE [LARGE SCALE GENOMIC DNA]</scope>
    <source>
        <strain evidence="1 2">DSM 11254</strain>
    </source>
</reference>
<dbReference type="Proteomes" id="UP000425916">
    <property type="component" value="Chromosome"/>
</dbReference>
<evidence type="ECO:0000313" key="2">
    <source>
        <dbReference type="Proteomes" id="UP000425916"/>
    </source>
</evidence>
<name>A0A6I5ZV83_9FIRM</name>
<organism evidence="1 2">
    <name type="scientific">Neomoorella glycerini</name>
    <dbReference type="NCBI Taxonomy" id="55779"/>
    <lineage>
        <taxon>Bacteria</taxon>
        <taxon>Bacillati</taxon>
        <taxon>Bacillota</taxon>
        <taxon>Clostridia</taxon>
        <taxon>Neomoorellales</taxon>
        <taxon>Neomoorellaceae</taxon>
        <taxon>Neomoorella</taxon>
    </lineage>
</organism>
<dbReference type="RefSeq" id="WP_156275013.1">
    <property type="nucleotide sequence ID" value="NZ_CP046244.1"/>
</dbReference>
<sequence>MGTNSRDYQVKLNCGQETILLERRGCNGRLDLAARLLKELDGRVDALGLGGANFYYHLGSRCYPCPAGRYLAHQVKETPLVDGSGWKQWVEPRAIDQLAFLPPGSRALVVSVLDRFWLARALQAAGYPVLAGDAAFGLNLPLGFPLSTFMILGYLTMPLLAHLPLDYLYPLGHDQEKSHPHYRHLFARVKIIAGDWHFIRRHLPVSLAGKVVITSGTTPGDRELLRRRGAAWLLATTPVFEGLSPAANAMEAILVALGATAPQYAALAGKFGWLPSLYCLQK</sequence>
<proteinExistence type="predicted"/>
<protein>
    <recommendedName>
        <fullName evidence="3">Quinate 5-dehydrogenase</fullName>
    </recommendedName>
</protein>